<gene>
    <name evidence="1" type="ORF">THS5294_02256</name>
</gene>
<sequence>MSNPDSATYQELLVLWNLYKISKKNGYRNTALLADMMASDADFFMTKEIWDELISILREFDKFQQNEDKKQTLDTERGWFFWGHYRNLRDGLGVMESKQSIADYHGVSFDKVDKVIQRHYKLALEDKEPEFGKLYDELRAQDT</sequence>
<dbReference type="EMBL" id="CYRX01000031">
    <property type="protein sequence ID" value="CUH60958.1"/>
    <property type="molecule type" value="Genomic_DNA"/>
</dbReference>
<evidence type="ECO:0000313" key="2">
    <source>
        <dbReference type="Proteomes" id="UP000051298"/>
    </source>
</evidence>
<name>A0A0P1F0I7_9RHOB</name>
<dbReference type="Proteomes" id="UP000051298">
    <property type="component" value="Unassembled WGS sequence"/>
</dbReference>
<proteinExistence type="predicted"/>
<organism evidence="1 2">
    <name type="scientific">Thalassobacter stenotrophicus</name>
    <dbReference type="NCBI Taxonomy" id="266809"/>
    <lineage>
        <taxon>Bacteria</taxon>
        <taxon>Pseudomonadati</taxon>
        <taxon>Pseudomonadota</taxon>
        <taxon>Alphaproteobacteria</taxon>
        <taxon>Rhodobacterales</taxon>
        <taxon>Roseobacteraceae</taxon>
        <taxon>Thalassobacter</taxon>
    </lineage>
</organism>
<dbReference type="RefSeq" id="WP_058123820.1">
    <property type="nucleotide sequence ID" value="NZ_CYRX01000031.1"/>
</dbReference>
<reference evidence="1 2" key="1">
    <citation type="submission" date="2015-09" db="EMBL/GenBank/DDBJ databases">
        <authorList>
            <consortium name="Swine Surveillance"/>
        </authorList>
    </citation>
    <scope>NUCLEOTIDE SEQUENCE [LARGE SCALE GENOMIC DNA]</scope>
    <source>
        <strain evidence="1 2">CECT 5294</strain>
    </source>
</reference>
<accession>A0A0P1F0I7</accession>
<protein>
    <submittedName>
        <fullName evidence="1">Uncharacterized protein</fullName>
    </submittedName>
</protein>
<dbReference type="AlphaFoldDB" id="A0A0P1F0I7"/>
<evidence type="ECO:0000313" key="1">
    <source>
        <dbReference type="EMBL" id="CUH60958.1"/>
    </source>
</evidence>